<dbReference type="Gene3D" id="1.20.120.350">
    <property type="entry name" value="Voltage-gated potassium channels. Chain C"/>
    <property type="match status" value="1"/>
</dbReference>
<comment type="caution">
    <text evidence="8">The sequence shown here is derived from an EMBL/GenBank/DDBJ whole genome shotgun (WGS) entry which is preliminary data.</text>
</comment>
<feature type="transmembrane region" description="Helical" evidence="6">
    <location>
        <begin position="95"/>
        <end position="117"/>
    </location>
</feature>
<dbReference type="PROSITE" id="PS50222">
    <property type="entry name" value="EF_HAND_2"/>
    <property type="match status" value="2"/>
</dbReference>
<dbReference type="GO" id="GO:0086010">
    <property type="term" value="P:membrane depolarization during action potential"/>
    <property type="evidence" value="ECO:0007669"/>
    <property type="project" value="TreeGrafter"/>
</dbReference>
<dbReference type="GO" id="GO:0005248">
    <property type="term" value="F:voltage-gated sodium channel activity"/>
    <property type="evidence" value="ECO:0007669"/>
    <property type="project" value="TreeGrafter"/>
</dbReference>
<dbReference type="SMART" id="SM00054">
    <property type="entry name" value="EFh"/>
    <property type="match status" value="2"/>
</dbReference>
<proteinExistence type="predicted"/>
<dbReference type="GO" id="GO:0005509">
    <property type="term" value="F:calcium ion binding"/>
    <property type="evidence" value="ECO:0007669"/>
    <property type="project" value="InterPro"/>
</dbReference>
<dbReference type="Proteomes" id="UP000601435">
    <property type="component" value="Unassembled WGS sequence"/>
</dbReference>
<dbReference type="PROSITE" id="PS00018">
    <property type="entry name" value="EF_HAND_1"/>
    <property type="match status" value="2"/>
</dbReference>
<name>A0A812NBQ3_9DINO</name>
<evidence type="ECO:0000256" key="2">
    <source>
        <dbReference type="ARBA" id="ARBA00022692"/>
    </source>
</evidence>
<dbReference type="Gene3D" id="1.10.238.10">
    <property type="entry name" value="EF-hand"/>
    <property type="match status" value="1"/>
</dbReference>
<evidence type="ECO:0000256" key="5">
    <source>
        <dbReference type="ARBA" id="ARBA00023136"/>
    </source>
</evidence>
<evidence type="ECO:0000256" key="1">
    <source>
        <dbReference type="ARBA" id="ARBA00004141"/>
    </source>
</evidence>
<dbReference type="InterPro" id="IPR043203">
    <property type="entry name" value="VGCC_Ca_Na"/>
</dbReference>
<feature type="domain" description="EF-hand" evidence="7">
    <location>
        <begin position="228"/>
        <end position="263"/>
    </location>
</feature>
<feature type="non-terminal residue" evidence="8">
    <location>
        <position position="1"/>
    </location>
</feature>
<dbReference type="AlphaFoldDB" id="A0A812NBQ3"/>
<keyword evidence="2 6" id="KW-0812">Transmembrane</keyword>
<dbReference type="SUPFAM" id="SSF47473">
    <property type="entry name" value="EF-hand"/>
    <property type="match status" value="1"/>
</dbReference>
<dbReference type="Pfam" id="PF00520">
    <property type="entry name" value="Ion_trans"/>
    <property type="match status" value="1"/>
</dbReference>
<feature type="non-terminal residue" evidence="8">
    <location>
        <position position="528"/>
    </location>
</feature>
<dbReference type="SUPFAM" id="SSF81324">
    <property type="entry name" value="Voltage-gated potassium channels"/>
    <property type="match status" value="1"/>
</dbReference>
<dbReference type="OrthoDB" id="120976at2759"/>
<dbReference type="InterPro" id="IPR002048">
    <property type="entry name" value="EF_hand_dom"/>
</dbReference>
<keyword evidence="3" id="KW-0106">Calcium</keyword>
<dbReference type="EMBL" id="CAJNJA010012713">
    <property type="protein sequence ID" value="CAE7303365.1"/>
    <property type="molecule type" value="Genomic_DNA"/>
</dbReference>
<dbReference type="InterPro" id="IPR005821">
    <property type="entry name" value="Ion_trans_dom"/>
</dbReference>
<dbReference type="Gene3D" id="1.10.287.70">
    <property type="match status" value="1"/>
</dbReference>
<gene>
    <name evidence="8" type="primary">CACNA1B</name>
    <name evidence="8" type="ORF">SNEC2469_LOCUS7504</name>
</gene>
<evidence type="ECO:0000313" key="8">
    <source>
        <dbReference type="EMBL" id="CAE7303365.1"/>
    </source>
</evidence>
<dbReference type="Pfam" id="PF13499">
    <property type="entry name" value="EF-hand_7"/>
    <property type="match status" value="1"/>
</dbReference>
<accession>A0A812NBQ3</accession>
<organism evidence="8 9">
    <name type="scientific">Symbiodinium necroappetens</name>
    <dbReference type="NCBI Taxonomy" id="1628268"/>
    <lineage>
        <taxon>Eukaryota</taxon>
        <taxon>Sar</taxon>
        <taxon>Alveolata</taxon>
        <taxon>Dinophyceae</taxon>
        <taxon>Suessiales</taxon>
        <taxon>Symbiodiniaceae</taxon>
        <taxon>Symbiodinium</taxon>
    </lineage>
</organism>
<dbReference type="CDD" id="cd00051">
    <property type="entry name" value="EFh"/>
    <property type="match status" value="1"/>
</dbReference>
<comment type="subcellular location">
    <subcellularLocation>
        <location evidence="1">Membrane</location>
        <topology evidence="1">Multi-pass membrane protein</topology>
    </subcellularLocation>
</comment>
<dbReference type="InterPro" id="IPR018247">
    <property type="entry name" value="EF_Hand_1_Ca_BS"/>
</dbReference>
<dbReference type="PANTHER" id="PTHR10037:SF62">
    <property type="entry name" value="SODIUM CHANNEL PROTEIN 60E"/>
    <property type="match status" value="1"/>
</dbReference>
<feature type="domain" description="EF-hand" evidence="7">
    <location>
        <begin position="271"/>
        <end position="306"/>
    </location>
</feature>
<reference evidence="8" key="1">
    <citation type="submission" date="2021-02" db="EMBL/GenBank/DDBJ databases">
        <authorList>
            <person name="Dougan E. K."/>
            <person name="Rhodes N."/>
            <person name="Thang M."/>
            <person name="Chan C."/>
        </authorList>
    </citation>
    <scope>NUCLEOTIDE SEQUENCE</scope>
</reference>
<keyword evidence="9" id="KW-1185">Reference proteome</keyword>
<dbReference type="PANTHER" id="PTHR10037">
    <property type="entry name" value="VOLTAGE-GATED CATION CHANNEL CALCIUM AND SODIUM"/>
    <property type="match status" value="1"/>
</dbReference>
<evidence type="ECO:0000313" key="9">
    <source>
        <dbReference type="Proteomes" id="UP000601435"/>
    </source>
</evidence>
<evidence type="ECO:0000256" key="4">
    <source>
        <dbReference type="ARBA" id="ARBA00022989"/>
    </source>
</evidence>
<dbReference type="GO" id="GO:0001518">
    <property type="term" value="C:voltage-gated sodium channel complex"/>
    <property type="evidence" value="ECO:0007669"/>
    <property type="project" value="TreeGrafter"/>
</dbReference>
<protein>
    <submittedName>
        <fullName evidence="8">CACNA1B protein</fullName>
    </submittedName>
</protein>
<dbReference type="InterPro" id="IPR011992">
    <property type="entry name" value="EF-hand-dom_pair"/>
</dbReference>
<sequence>EIALKIVAFGAREFFRGKDRYWNVFDFVIVSVSIGETLIEMLILTSSSVDSAHLRVLRFLRVARALRSIRVMRLVHYIGALRTLVFSIVSTMGSLLWTMLLLVMIFYLFGVILAQIATDNCRTLQQTATGDINAVPVCEGALYVHWRTVPVSMLTLFMAVSGGLSWTEALQPLQQFSPFGVACVIIYIVITVFAVLNVVTGVFCNTAIESAHADKDIAIMKQMNKRNAQIEALRHVFGEIDRDRSNKVSIQELKDAMDTQKLSSFMESLGISTEDVWTLFMVIDSDESGEITLDEFVGGCMTLNGPARSLHLARMSHENKVTRQEIKQLSAQMAGLMNFLGVDRAASAKSGCDITKLQLTDVDWFEAIGSATNGGGFANVLRAAPGPQSSGSCALGSRLREALSNNLVPLVLAESSSASSALESFLASGAVDDPAVQCVSLRLCALEQKRQRDFKRFFRNALKSAILSGSFFTLPVEDFFDDEVDKHGARELANKLVFEDDDGAAGIAEDAWLQRAASMQNLEALLKK</sequence>
<feature type="transmembrane region" description="Helical" evidence="6">
    <location>
        <begin position="27"/>
        <end position="49"/>
    </location>
</feature>
<feature type="transmembrane region" description="Helical" evidence="6">
    <location>
        <begin position="179"/>
        <end position="203"/>
    </location>
</feature>
<keyword evidence="4 6" id="KW-1133">Transmembrane helix</keyword>
<evidence type="ECO:0000256" key="6">
    <source>
        <dbReference type="SAM" id="Phobius"/>
    </source>
</evidence>
<keyword evidence="5 6" id="KW-0472">Membrane</keyword>
<evidence type="ECO:0000259" key="7">
    <source>
        <dbReference type="PROSITE" id="PS50222"/>
    </source>
</evidence>
<dbReference type="InterPro" id="IPR027359">
    <property type="entry name" value="Volt_channel_dom_sf"/>
</dbReference>
<evidence type="ECO:0000256" key="3">
    <source>
        <dbReference type="ARBA" id="ARBA00022837"/>
    </source>
</evidence>